<comment type="caution">
    <text evidence="1">The sequence shown here is derived from an EMBL/GenBank/DDBJ whole genome shotgun (WGS) entry which is preliminary data.</text>
</comment>
<name>A0ABU8D559_9GAMM</name>
<dbReference type="RefSeq" id="WP_186442535.1">
    <property type="nucleotide sequence ID" value="NZ_JBANDL010000002.1"/>
</dbReference>
<dbReference type="Proteomes" id="UP001387215">
    <property type="component" value="Unassembled WGS sequence"/>
</dbReference>
<evidence type="ECO:0000313" key="2">
    <source>
        <dbReference type="Proteomes" id="UP001387215"/>
    </source>
</evidence>
<sequence length="45" mass="4939">MGAADRVIAFGTVKRNAQIKVMPIAAHDRDSVMQQIEAHTREGSM</sequence>
<dbReference type="EMBL" id="JBANDL010000002">
    <property type="protein sequence ID" value="MEI2456153.1"/>
    <property type="molecule type" value="Genomic_DNA"/>
</dbReference>
<protein>
    <submittedName>
        <fullName evidence="1">Uncharacterized protein</fullName>
    </submittedName>
</protein>
<organism evidence="1 2">
    <name type="scientific">Lysobacter firmicutimachus</name>
    <dbReference type="NCBI Taxonomy" id="1792846"/>
    <lineage>
        <taxon>Bacteria</taxon>
        <taxon>Pseudomonadati</taxon>
        <taxon>Pseudomonadota</taxon>
        <taxon>Gammaproteobacteria</taxon>
        <taxon>Lysobacterales</taxon>
        <taxon>Lysobacteraceae</taxon>
        <taxon>Lysobacter</taxon>
    </lineage>
</organism>
<reference evidence="1 2" key="1">
    <citation type="submission" date="2024-02" db="EMBL/GenBank/DDBJ databases">
        <title>Lysobacter Genome Sequencing and Mining.</title>
        <authorList>
            <person name="Bierman J."/>
            <person name="Walker M.C."/>
        </authorList>
    </citation>
    <scope>NUCLEOTIDE SEQUENCE [LARGE SCALE GENOMIC DNA]</scope>
    <source>
        <strain evidence="1 2">PB6250</strain>
    </source>
</reference>
<gene>
    <name evidence="1" type="ORF">V2J18_15930</name>
</gene>
<accession>A0ABU8D559</accession>
<keyword evidence="2" id="KW-1185">Reference proteome</keyword>
<evidence type="ECO:0000313" key="1">
    <source>
        <dbReference type="EMBL" id="MEI2456153.1"/>
    </source>
</evidence>
<proteinExistence type="predicted"/>